<keyword evidence="1" id="KW-1133">Transmembrane helix</keyword>
<feature type="transmembrane region" description="Helical" evidence="1">
    <location>
        <begin position="139"/>
        <end position="158"/>
    </location>
</feature>
<evidence type="ECO:0000313" key="3">
    <source>
        <dbReference type="Proteomes" id="UP000887116"/>
    </source>
</evidence>
<keyword evidence="1" id="KW-0472">Membrane</keyword>
<dbReference type="Proteomes" id="UP000887116">
    <property type="component" value="Unassembled WGS sequence"/>
</dbReference>
<keyword evidence="3" id="KW-1185">Reference proteome</keyword>
<dbReference type="AlphaFoldDB" id="A0A8X6M0R8"/>
<proteinExistence type="predicted"/>
<keyword evidence="1" id="KW-0812">Transmembrane</keyword>
<dbReference type="EMBL" id="BMAO01028740">
    <property type="protein sequence ID" value="GFR27084.1"/>
    <property type="molecule type" value="Genomic_DNA"/>
</dbReference>
<accession>A0A8X6M0R8</accession>
<name>A0A8X6M0R8_TRICU</name>
<comment type="caution">
    <text evidence="2">The sequence shown here is derived from an EMBL/GenBank/DDBJ whole genome shotgun (WGS) entry which is preliminary data.</text>
</comment>
<organism evidence="2 3">
    <name type="scientific">Trichonephila clavata</name>
    <name type="common">Joro spider</name>
    <name type="synonym">Nephila clavata</name>
    <dbReference type="NCBI Taxonomy" id="2740835"/>
    <lineage>
        <taxon>Eukaryota</taxon>
        <taxon>Metazoa</taxon>
        <taxon>Ecdysozoa</taxon>
        <taxon>Arthropoda</taxon>
        <taxon>Chelicerata</taxon>
        <taxon>Arachnida</taxon>
        <taxon>Araneae</taxon>
        <taxon>Araneomorphae</taxon>
        <taxon>Entelegynae</taxon>
        <taxon>Araneoidea</taxon>
        <taxon>Nephilidae</taxon>
        <taxon>Trichonephila</taxon>
    </lineage>
</organism>
<feature type="transmembrane region" description="Helical" evidence="1">
    <location>
        <begin position="115"/>
        <end position="132"/>
    </location>
</feature>
<gene>
    <name evidence="2" type="ORF">TNCT_612751</name>
</gene>
<sequence length="203" mass="22180">MREGAALLAGVACYPLLIAGGVATALSVTSSIGTAVTETAYLKTRLEQAKTVLEKDQEQFKALQEWFDRSNDLMEAINNIFGFNLLNTMQAEMKLLCTEFIKLKGKLDKNGMYKLLTYLINVIKILCNAYLVSKFGVELAAIMISFIIPMLMVVVNFYNRITLIGNLTFGLSSSISAVMGFKALSTAKKSMEGAISRVHTVAG</sequence>
<dbReference type="OrthoDB" id="6428304at2759"/>
<reference evidence="2" key="1">
    <citation type="submission" date="2020-07" db="EMBL/GenBank/DDBJ databases">
        <title>Multicomponent nature underlies the extraordinary mechanical properties of spider dragline silk.</title>
        <authorList>
            <person name="Kono N."/>
            <person name="Nakamura H."/>
            <person name="Mori M."/>
            <person name="Yoshida Y."/>
            <person name="Ohtoshi R."/>
            <person name="Malay A.D."/>
            <person name="Moran D.A.P."/>
            <person name="Tomita M."/>
            <person name="Numata K."/>
            <person name="Arakawa K."/>
        </authorList>
    </citation>
    <scope>NUCLEOTIDE SEQUENCE</scope>
</reference>
<protein>
    <submittedName>
        <fullName evidence="2">Uncharacterized protein</fullName>
    </submittedName>
</protein>
<evidence type="ECO:0000256" key="1">
    <source>
        <dbReference type="SAM" id="Phobius"/>
    </source>
</evidence>
<evidence type="ECO:0000313" key="2">
    <source>
        <dbReference type="EMBL" id="GFR27084.1"/>
    </source>
</evidence>